<feature type="region of interest" description="Disordered" evidence="1">
    <location>
        <begin position="177"/>
        <end position="196"/>
    </location>
</feature>
<evidence type="ECO:0000256" key="1">
    <source>
        <dbReference type="SAM" id="MobiDB-lite"/>
    </source>
</evidence>
<evidence type="ECO:0000313" key="4">
    <source>
        <dbReference type="Proteomes" id="UP000245771"/>
    </source>
</evidence>
<dbReference type="EMBL" id="KZ819609">
    <property type="protein sequence ID" value="PWN31379.1"/>
    <property type="molecule type" value="Genomic_DNA"/>
</dbReference>
<protein>
    <submittedName>
        <fullName evidence="3">Uncharacterized protein</fullName>
    </submittedName>
</protein>
<dbReference type="GeneID" id="37024891"/>
<proteinExistence type="predicted"/>
<dbReference type="AlphaFoldDB" id="A0A316V1F5"/>
<name>A0A316V1F5_9BASI</name>
<organism evidence="3 4">
    <name type="scientific">Meira miltonrushii</name>
    <dbReference type="NCBI Taxonomy" id="1280837"/>
    <lineage>
        <taxon>Eukaryota</taxon>
        <taxon>Fungi</taxon>
        <taxon>Dikarya</taxon>
        <taxon>Basidiomycota</taxon>
        <taxon>Ustilaginomycotina</taxon>
        <taxon>Exobasidiomycetes</taxon>
        <taxon>Exobasidiales</taxon>
        <taxon>Brachybasidiaceae</taxon>
        <taxon>Meira</taxon>
    </lineage>
</organism>
<feature type="chain" id="PRO_5016337259" evidence="2">
    <location>
        <begin position="23"/>
        <end position="196"/>
    </location>
</feature>
<reference evidence="3 4" key="1">
    <citation type="journal article" date="2018" name="Mol. Biol. Evol.">
        <title>Broad Genomic Sampling Reveals a Smut Pathogenic Ancestry of the Fungal Clade Ustilaginomycotina.</title>
        <authorList>
            <person name="Kijpornyongpan T."/>
            <person name="Mondo S.J."/>
            <person name="Barry K."/>
            <person name="Sandor L."/>
            <person name="Lee J."/>
            <person name="Lipzen A."/>
            <person name="Pangilinan J."/>
            <person name="LaButti K."/>
            <person name="Hainaut M."/>
            <person name="Henrissat B."/>
            <person name="Grigoriev I.V."/>
            <person name="Spatafora J.W."/>
            <person name="Aime M.C."/>
        </authorList>
    </citation>
    <scope>NUCLEOTIDE SEQUENCE [LARGE SCALE GENOMIC DNA]</scope>
    <source>
        <strain evidence="3 4">MCA 3882</strain>
    </source>
</reference>
<feature type="compositionally biased region" description="Pro residues" evidence="1">
    <location>
        <begin position="186"/>
        <end position="196"/>
    </location>
</feature>
<accession>A0A316V1F5</accession>
<dbReference type="OrthoDB" id="2547892at2759"/>
<feature type="signal peptide" evidence="2">
    <location>
        <begin position="1"/>
        <end position="22"/>
    </location>
</feature>
<evidence type="ECO:0000256" key="2">
    <source>
        <dbReference type="SAM" id="SignalP"/>
    </source>
</evidence>
<sequence>MKHALLFILLAVILTLTSTVCARTLAIPELSNRDVDDENLMATLTYRALNVFAGSDDEDQEMNLEKRARNKRLRNCSSDRDCPSSRYCSRNSGKCFKLRNRGANCKHDYVCGTGYCGRKTGRCARQKGNNSNCFGADTACKSGYCDSSTNKCSRRQKPGTPCTSARQCSSGYCRKNGTCSKHYHSPRPPPPVQTGK</sequence>
<dbReference type="RefSeq" id="XP_025351681.1">
    <property type="nucleotide sequence ID" value="XM_025503110.1"/>
</dbReference>
<dbReference type="Proteomes" id="UP000245771">
    <property type="component" value="Unassembled WGS sequence"/>
</dbReference>
<dbReference type="InParanoid" id="A0A316V1F5"/>
<evidence type="ECO:0000313" key="3">
    <source>
        <dbReference type="EMBL" id="PWN31379.1"/>
    </source>
</evidence>
<keyword evidence="2" id="KW-0732">Signal</keyword>
<gene>
    <name evidence="3" type="ORF">FA14DRAFT_95101</name>
</gene>
<keyword evidence="4" id="KW-1185">Reference proteome</keyword>